<feature type="non-terminal residue" evidence="1">
    <location>
        <position position="70"/>
    </location>
</feature>
<dbReference type="InterPro" id="IPR036397">
    <property type="entry name" value="RNaseH_sf"/>
</dbReference>
<evidence type="ECO:0000313" key="1">
    <source>
        <dbReference type="EMBL" id="GFG34291.1"/>
    </source>
</evidence>
<name>A0A6L2PNU6_COPFO</name>
<dbReference type="OrthoDB" id="6726328at2759"/>
<evidence type="ECO:0000313" key="2">
    <source>
        <dbReference type="Proteomes" id="UP000502823"/>
    </source>
</evidence>
<comment type="caution">
    <text evidence="1">The sequence shown here is derived from an EMBL/GenBank/DDBJ whole genome shotgun (WGS) entry which is preliminary data.</text>
</comment>
<keyword evidence="2" id="KW-1185">Reference proteome</keyword>
<dbReference type="AlphaFoldDB" id="A0A6L2PNU6"/>
<reference evidence="2" key="1">
    <citation type="submission" date="2020-01" db="EMBL/GenBank/DDBJ databases">
        <title>Draft genome sequence of the Termite Coptotermes fromosanus.</title>
        <authorList>
            <person name="Itakura S."/>
            <person name="Yosikawa Y."/>
            <person name="Umezawa K."/>
        </authorList>
    </citation>
    <scope>NUCLEOTIDE SEQUENCE [LARGE SCALE GENOMIC DNA]</scope>
</reference>
<dbReference type="GO" id="GO:0003676">
    <property type="term" value="F:nucleic acid binding"/>
    <property type="evidence" value="ECO:0007669"/>
    <property type="project" value="InterPro"/>
</dbReference>
<proteinExistence type="predicted"/>
<gene>
    <name evidence="1" type="ORF">Cfor_07086</name>
</gene>
<protein>
    <submittedName>
        <fullName evidence="1">Uncharacterized protein</fullName>
    </submittedName>
</protein>
<dbReference type="Gene3D" id="3.30.420.10">
    <property type="entry name" value="Ribonuclease H-like superfamily/Ribonuclease H"/>
    <property type="match status" value="1"/>
</dbReference>
<dbReference type="Proteomes" id="UP000502823">
    <property type="component" value="Unassembled WGS sequence"/>
</dbReference>
<sequence length="70" mass="8125">MATFGVWNMIQCNAFVSTKFSSECDLSISKPGTIEKLKQRIKEEIAAIPEQMTRRVMENFRARLEQCLRN</sequence>
<organism evidence="1 2">
    <name type="scientific">Coptotermes formosanus</name>
    <name type="common">Formosan subterranean termite</name>
    <dbReference type="NCBI Taxonomy" id="36987"/>
    <lineage>
        <taxon>Eukaryota</taxon>
        <taxon>Metazoa</taxon>
        <taxon>Ecdysozoa</taxon>
        <taxon>Arthropoda</taxon>
        <taxon>Hexapoda</taxon>
        <taxon>Insecta</taxon>
        <taxon>Pterygota</taxon>
        <taxon>Neoptera</taxon>
        <taxon>Polyneoptera</taxon>
        <taxon>Dictyoptera</taxon>
        <taxon>Blattodea</taxon>
        <taxon>Blattoidea</taxon>
        <taxon>Termitoidae</taxon>
        <taxon>Rhinotermitidae</taxon>
        <taxon>Coptotermes</taxon>
    </lineage>
</organism>
<dbReference type="EMBL" id="BLKM01000476">
    <property type="protein sequence ID" value="GFG34291.1"/>
    <property type="molecule type" value="Genomic_DNA"/>
</dbReference>
<dbReference type="InParanoid" id="A0A6L2PNU6"/>
<accession>A0A6L2PNU6</accession>